<dbReference type="PANTHER" id="PTHR15288">
    <property type="entry name" value="DENN DOMAIN-CONTAINING PROTEIN 2"/>
    <property type="match status" value="1"/>
</dbReference>
<organism evidence="3 4">
    <name type="scientific">Tritrichomonas foetus</name>
    <dbReference type="NCBI Taxonomy" id="1144522"/>
    <lineage>
        <taxon>Eukaryota</taxon>
        <taxon>Metamonada</taxon>
        <taxon>Parabasalia</taxon>
        <taxon>Tritrichomonadida</taxon>
        <taxon>Tritrichomonadidae</taxon>
        <taxon>Tritrichomonas</taxon>
    </lineage>
</organism>
<keyword evidence="4" id="KW-1185">Reference proteome</keyword>
<dbReference type="Proteomes" id="UP000179807">
    <property type="component" value="Unassembled WGS sequence"/>
</dbReference>
<dbReference type="Pfam" id="PF03455">
    <property type="entry name" value="dDENN"/>
    <property type="match status" value="1"/>
</dbReference>
<gene>
    <name evidence="3" type="ORF">TRFO_22217</name>
</gene>
<evidence type="ECO:0000259" key="2">
    <source>
        <dbReference type="PROSITE" id="PS50211"/>
    </source>
</evidence>
<dbReference type="VEuPathDB" id="TrichDB:TRFO_22217"/>
<dbReference type="SMART" id="SM00799">
    <property type="entry name" value="DENN"/>
    <property type="match status" value="1"/>
</dbReference>
<dbReference type="InterPro" id="IPR043153">
    <property type="entry name" value="DENN_C"/>
</dbReference>
<dbReference type="Pfam" id="PF02141">
    <property type="entry name" value="DENN"/>
    <property type="match status" value="1"/>
</dbReference>
<sequence length="612" mass="69580">MSSYLDWDVRKFEEDLERQLKRRRLIQHSRTDNRILEQSIPCFDQFLIIGVAPKQDNDQISSQNPSKVDDSFGLNGNNNDSDNISQSSVDEKNNNLKDNSHNFNNPRHCSGKFNTFDGKPEILLAYPPTKLENVNYERIVSFSFPTGVKGRYLRPNGMEFIQSAFVFTVGCHDTVIYGSCIHLSLEKAPSPFYARNTDKDTYFALVILSRSHIIGTHLLFLTQIGLSTLMQTELFDVPESFPPFFDASSLLPNLVVDDSVGHIDGITVPEQFTNLLRSYFTTKAASAAPIALSRETVLYFPPKFSSTDYLLYSTLDTLFSLLSVEYIVQIYSMLLLDAQVLVIGSSLQEVSMTVLALHCLLRPFEFSGQVIPILPNDSNFLSLLETPTPFLIGIAPVPELKNFVFLDTAVFIHLDKKSVSFQVEAPYPEYKSVIRNLKSILRKEKCKVSHPFGYPDILDFYLNSHANNKNSISKGSKVNRIDNKKRRFHFSPETCNQIAKCLHKPIEKVSSDDIFGFFVTDMNTSKGQGTTVFNSELFLVSVKKNERAYYEMLLESQTFQVFIENRICDYLYQTHGTKGLENPMTTEILVGQAKQRTRSRSKSIQREILCTE</sequence>
<dbReference type="Gene3D" id="3.40.50.11500">
    <property type="match status" value="1"/>
</dbReference>
<evidence type="ECO:0000313" key="4">
    <source>
        <dbReference type="Proteomes" id="UP000179807"/>
    </source>
</evidence>
<dbReference type="InterPro" id="IPR051942">
    <property type="entry name" value="DENN_domain_containing_2"/>
</dbReference>
<dbReference type="PROSITE" id="PS50211">
    <property type="entry name" value="DENN"/>
    <property type="match status" value="1"/>
</dbReference>
<feature type="compositionally biased region" description="Low complexity" evidence="1">
    <location>
        <begin position="71"/>
        <end position="88"/>
    </location>
</feature>
<dbReference type="InterPro" id="IPR005112">
    <property type="entry name" value="dDENN_dom"/>
</dbReference>
<dbReference type="EMBL" id="MLAK01000650">
    <property type="protein sequence ID" value="OHT09047.1"/>
    <property type="molecule type" value="Genomic_DNA"/>
</dbReference>
<comment type="caution">
    <text evidence="3">The sequence shown here is derived from an EMBL/GenBank/DDBJ whole genome shotgun (WGS) entry which is preliminary data.</text>
</comment>
<feature type="domain" description="UDENN" evidence="2">
    <location>
        <begin position="102"/>
        <end position="573"/>
    </location>
</feature>
<feature type="region of interest" description="Disordered" evidence="1">
    <location>
        <begin position="57"/>
        <end position="104"/>
    </location>
</feature>
<dbReference type="InterPro" id="IPR037516">
    <property type="entry name" value="Tripartite_DENN"/>
</dbReference>
<protein>
    <recommendedName>
        <fullName evidence="2">UDENN domain-containing protein</fullName>
    </recommendedName>
</protein>
<dbReference type="PANTHER" id="PTHR15288:SF0">
    <property type="entry name" value="UDENN DOMAIN-CONTAINING PROTEIN"/>
    <property type="match status" value="1"/>
</dbReference>
<dbReference type="InterPro" id="IPR001194">
    <property type="entry name" value="cDENN_dom"/>
</dbReference>
<dbReference type="RefSeq" id="XP_068362183.1">
    <property type="nucleotide sequence ID" value="XM_068502429.1"/>
</dbReference>
<evidence type="ECO:0000256" key="1">
    <source>
        <dbReference type="SAM" id="MobiDB-lite"/>
    </source>
</evidence>
<dbReference type="AlphaFoldDB" id="A0A1J4KCA2"/>
<dbReference type="GeneID" id="94837133"/>
<dbReference type="OrthoDB" id="6019893at2759"/>
<reference evidence="3" key="1">
    <citation type="submission" date="2016-10" db="EMBL/GenBank/DDBJ databases">
        <authorList>
            <person name="Benchimol M."/>
            <person name="Almeida L.G."/>
            <person name="Vasconcelos A.T."/>
            <person name="Perreira-Neves A."/>
            <person name="Rosa I.A."/>
            <person name="Tasca T."/>
            <person name="Bogo M.R."/>
            <person name="de Souza W."/>
        </authorList>
    </citation>
    <scope>NUCLEOTIDE SEQUENCE [LARGE SCALE GENOMIC DNA]</scope>
    <source>
        <strain evidence="3">K</strain>
    </source>
</reference>
<name>A0A1J4KCA2_9EUKA</name>
<accession>A0A1J4KCA2</accession>
<evidence type="ECO:0000313" key="3">
    <source>
        <dbReference type="EMBL" id="OHT09047.1"/>
    </source>
</evidence>
<feature type="compositionally biased region" description="Basic and acidic residues" evidence="1">
    <location>
        <begin position="89"/>
        <end position="100"/>
    </location>
</feature>
<proteinExistence type="predicted"/>